<evidence type="ECO:0000313" key="2">
    <source>
        <dbReference type="Proteomes" id="UP000549394"/>
    </source>
</evidence>
<gene>
    <name evidence="1" type="ORF">DGYR_LOCUS6360</name>
</gene>
<comment type="caution">
    <text evidence="1">The sequence shown here is derived from an EMBL/GenBank/DDBJ whole genome shotgun (WGS) entry which is preliminary data.</text>
</comment>
<keyword evidence="2" id="KW-1185">Reference proteome</keyword>
<dbReference type="AlphaFoldDB" id="A0A7I8VNR5"/>
<evidence type="ECO:0000313" key="1">
    <source>
        <dbReference type="EMBL" id="CAD5117891.1"/>
    </source>
</evidence>
<proteinExistence type="predicted"/>
<dbReference type="EMBL" id="CAJFCJ010000007">
    <property type="protein sequence ID" value="CAD5117891.1"/>
    <property type="molecule type" value="Genomic_DNA"/>
</dbReference>
<protein>
    <submittedName>
        <fullName evidence="1">DgyrCDS6635</fullName>
    </submittedName>
</protein>
<accession>A0A7I8VNR5</accession>
<name>A0A7I8VNR5_9ANNE</name>
<reference evidence="1 2" key="1">
    <citation type="submission" date="2020-08" db="EMBL/GenBank/DDBJ databases">
        <authorList>
            <person name="Hejnol A."/>
        </authorList>
    </citation>
    <scope>NUCLEOTIDE SEQUENCE [LARGE SCALE GENOMIC DNA]</scope>
</reference>
<organism evidence="1 2">
    <name type="scientific">Dimorphilus gyrociliatus</name>
    <dbReference type="NCBI Taxonomy" id="2664684"/>
    <lineage>
        <taxon>Eukaryota</taxon>
        <taxon>Metazoa</taxon>
        <taxon>Spiralia</taxon>
        <taxon>Lophotrochozoa</taxon>
        <taxon>Annelida</taxon>
        <taxon>Polychaeta</taxon>
        <taxon>Polychaeta incertae sedis</taxon>
        <taxon>Dinophilidae</taxon>
        <taxon>Dimorphilus</taxon>
    </lineage>
</organism>
<dbReference type="Proteomes" id="UP000549394">
    <property type="component" value="Unassembled WGS sequence"/>
</dbReference>
<sequence length="375" mass="44304">MATETLTKDENGEIYPLPEYKLYNETLKKEGLRMPNPAYSVFKEEEDINALQKLGRFISRDKRSMDKVNPHWIFKGYIKVFKDNCSIPQNLIKKPNISTNLSNDLNIYHNTENPFYHPEYAEYHRVLQRDNLRMPSPGYSLANELADLLKLKKAERYLGPDEECPKEKGWVTYYTLKNNEERNEKEWIFHGYIHVYKDHNHQYQPLGNNSIEEPYIFPKYEEYDTILRKDGFRMPNPGYSLIAEMGDILKLQLAKRYRGLREGAPEEDGWVEYYSIKENKKTKEKNAVLQGFVKVYTSENTESNLSGPTSNIRTRTSNTTSQSAKRIRFSEMPQIKDNFEQGRSPIIPRSNRPIYENECCICYLFNWCKNYIRSK</sequence>